<evidence type="ECO:0000313" key="3">
    <source>
        <dbReference type="Proteomes" id="UP000183561"/>
    </source>
</evidence>
<dbReference type="AlphaFoldDB" id="A0A1H4VZC1"/>
<sequence length="177" mass="20344">MMSEPPPVDRAAIAADLERARVALHELVDGASTEQLARRSSGTRWTNEQLLFHMVFGYMVVRRLLILVRVFSRLPDPVGRGFARALNAATPVFHQINYFGSCAAATVFNQRRMGRQCDRVIAKLQRSLTRESETNLRRSMAFPVRWDPFFTETMTLEQVYRYPGKHFDFHRAQLTVG</sequence>
<dbReference type="Proteomes" id="UP000183561">
    <property type="component" value="Unassembled WGS sequence"/>
</dbReference>
<organism evidence="2 3">
    <name type="scientific">Rhodococcus koreensis</name>
    <dbReference type="NCBI Taxonomy" id="99653"/>
    <lineage>
        <taxon>Bacteria</taxon>
        <taxon>Bacillati</taxon>
        <taxon>Actinomycetota</taxon>
        <taxon>Actinomycetes</taxon>
        <taxon>Mycobacteriales</taxon>
        <taxon>Nocardiaceae</taxon>
        <taxon>Rhodococcus</taxon>
    </lineage>
</organism>
<gene>
    <name evidence="2" type="ORF">SAMN04490239_5753</name>
</gene>
<feature type="domain" description="DinB-like" evidence="1">
    <location>
        <begin position="17"/>
        <end position="174"/>
    </location>
</feature>
<dbReference type="Gene3D" id="1.20.120.450">
    <property type="entry name" value="dinb family like domain"/>
    <property type="match status" value="1"/>
</dbReference>
<dbReference type="InterPro" id="IPR024775">
    <property type="entry name" value="DinB-like"/>
</dbReference>
<dbReference type="SUPFAM" id="SSF109854">
    <property type="entry name" value="DinB/YfiT-like putative metalloenzymes"/>
    <property type="match status" value="1"/>
</dbReference>
<evidence type="ECO:0000313" key="2">
    <source>
        <dbReference type="EMBL" id="SEC86240.1"/>
    </source>
</evidence>
<evidence type="ECO:0000259" key="1">
    <source>
        <dbReference type="Pfam" id="PF12867"/>
    </source>
</evidence>
<proteinExistence type="predicted"/>
<protein>
    <submittedName>
        <fullName evidence="2">DinB superfamily protein</fullName>
    </submittedName>
</protein>
<reference evidence="3" key="1">
    <citation type="submission" date="2016-10" db="EMBL/GenBank/DDBJ databases">
        <authorList>
            <person name="Varghese N."/>
            <person name="Submissions S."/>
        </authorList>
    </citation>
    <scope>NUCLEOTIDE SEQUENCE [LARGE SCALE GENOMIC DNA]</scope>
    <source>
        <strain evidence="3">DSM 44498</strain>
    </source>
</reference>
<name>A0A1H4VZC1_9NOCA</name>
<dbReference type="EMBL" id="FNSV01000005">
    <property type="protein sequence ID" value="SEC86240.1"/>
    <property type="molecule type" value="Genomic_DNA"/>
</dbReference>
<keyword evidence="3" id="KW-1185">Reference proteome</keyword>
<dbReference type="InterPro" id="IPR034660">
    <property type="entry name" value="DinB/YfiT-like"/>
</dbReference>
<dbReference type="Pfam" id="PF12867">
    <property type="entry name" value="DinB_2"/>
    <property type="match status" value="1"/>
</dbReference>
<accession>A0A1H4VZC1</accession>